<gene>
    <name evidence="1" type="ORF">RF55_13408</name>
</gene>
<sequence length="116" mass="12878">MEPEVEIITTDSSDDEMEVIVQDDEMEVTVQDEDQDVVLNAEEEAGSDNEIEPAYDSDYASECDAIDLDVHIQNIDTADIISMNGDTKMCAIHIYYHYGVVPSCVQGASYVEETCT</sequence>
<name>A0A0J7KAM6_LASNI</name>
<evidence type="ECO:0000313" key="2">
    <source>
        <dbReference type="Proteomes" id="UP000036403"/>
    </source>
</evidence>
<dbReference type="Proteomes" id="UP000036403">
    <property type="component" value="Unassembled WGS sequence"/>
</dbReference>
<organism evidence="1 2">
    <name type="scientific">Lasius niger</name>
    <name type="common">Black garden ant</name>
    <dbReference type="NCBI Taxonomy" id="67767"/>
    <lineage>
        <taxon>Eukaryota</taxon>
        <taxon>Metazoa</taxon>
        <taxon>Ecdysozoa</taxon>
        <taxon>Arthropoda</taxon>
        <taxon>Hexapoda</taxon>
        <taxon>Insecta</taxon>
        <taxon>Pterygota</taxon>
        <taxon>Neoptera</taxon>
        <taxon>Endopterygota</taxon>
        <taxon>Hymenoptera</taxon>
        <taxon>Apocrita</taxon>
        <taxon>Aculeata</taxon>
        <taxon>Formicoidea</taxon>
        <taxon>Formicidae</taxon>
        <taxon>Formicinae</taxon>
        <taxon>Lasius</taxon>
        <taxon>Lasius</taxon>
    </lineage>
</organism>
<evidence type="ECO:0000313" key="1">
    <source>
        <dbReference type="EMBL" id="KMQ87334.1"/>
    </source>
</evidence>
<dbReference type="PaxDb" id="67767-A0A0J7KAM6"/>
<reference evidence="1 2" key="1">
    <citation type="submission" date="2015-04" db="EMBL/GenBank/DDBJ databases">
        <title>Lasius niger genome sequencing.</title>
        <authorList>
            <person name="Konorov E.A."/>
            <person name="Nikitin M.A."/>
            <person name="Kirill M.V."/>
            <person name="Chang P."/>
        </authorList>
    </citation>
    <scope>NUCLEOTIDE SEQUENCE [LARGE SCALE GENOMIC DNA]</scope>
    <source>
        <tissue evidence="1">Whole</tissue>
    </source>
</reference>
<keyword evidence="2" id="KW-1185">Reference proteome</keyword>
<comment type="caution">
    <text evidence="1">The sequence shown here is derived from an EMBL/GenBank/DDBJ whole genome shotgun (WGS) entry which is preliminary data.</text>
</comment>
<dbReference type="AlphaFoldDB" id="A0A0J7KAM6"/>
<dbReference type="EMBL" id="LBMM01010657">
    <property type="protein sequence ID" value="KMQ87334.1"/>
    <property type="molecule type" value="Genomic_DNA"/>
</dbReference>
<protein>
    <submittedName>
        <fullName evidence="1">Uncharacterized protein</fullName>
    </submittedName>
</protein>
<proteinExistence type="predicted"/>
<accession>A0A0J7KAM6</accession>